<feature type="transmembrane region" description="Helical" evidence="2">
    <location>
        <begin position="65"/>
        <end position="85"/>
    </location>
</feature>
<reference evidence="3 4" key="1">
    <citation type="submission" date="2015-08" db="EMBL/GenBank/DDBJ databases">
        <title>Next Generation Sequencing and Analysis of the Genome of Puccinia sorghi L Schw, the Causal Agent of Maize Common Rust.</title>
        <authorList>
            <person name="Rochi L."/>
            <person name="Burguener G."/>
            <person name="Darino M."/>
            <person name="Turjanski A."/>
            <person name="Kreff E."/>
            <person name="Dieguez M.J."/>
            <person name="Sacco F."/>
        </authorList>
    </citation>
    <scope>NUCLEOTIDE SEQUENCE [LARGE SCALE GENOMIC DNA]</scope>
    <source>
        <strain evidence="3 4">RO10H11247</strain>
    </source>
</reference>
<gene>
    <name evidence="3" type="ORF">VP01_1789g4</name>
</gene>
<accession>A0A0L6VEK0</accession>
<name>A0A0L6VEK0_9BASI</name>
<feature type="region of interest" description="Disordered" evidence="1">
    <location>
        <begin position="480"/>
        <end position="499"/>
    </location>
</feature>
<evidence type="ECO:0000313" key="3">
    <source>
        <dbReference type="EMBL" id="KNZ59183.1"/>
    </source>
</evidence>
<evidence type="ECO:0000256" key="1">
    <source>
        <dbReference type="SAM" id="MobiDB-lite"/>
    </source>
</evidence>
<feature type="transmembrane region" description="Helical" evidence="2">
    <location>
        <begin position="23"/>
        <end position="44"/>
    </location>
</feature>
<dbReference type="Proteomes" id="UP000037035">
    <property type="component" value="Unassembled WGS sequence"/>
</dbReference>
<dbReference type="VEuPathDB" id="FungiDB:VP01_1789g4"/>
<protein>
    <submittedName>
        <fullName evidence="3">Uncharacterized protein</fullName>
    </submittedName>
</protein>
<organism evidence="3 4">
    <name type="scientific">Puccinia sorghi</name>
    <dbReference type="NCBI Taxonomy" id="27349"/>
    <lineage>
        <taxon>Eukaryota</taxon>
        <taxon>Fungi</taxon>
        <taxon>Dikarya</taxon>
        <taxon>Basidiomycota</taxon>
        <taxon>Pucciniomycotina</taxon>
        <taxon>Pucciniomycetes</taxon>
        <taxon>Pucciniales</taxon>
        <taxon>Pucciniaceae</taxon>
        <taxon>Puccinia</taxon>
    </lineage>
</organism>
<comment type="caution">
    <text evidence="3">The sequence shown here is derived from an EMBL/GenBank/DDBJ whole genome shotgun (WGS) entry which is preliminary data.</text>
</comment>
<keyword evidence="4" id="KW-1185">Reference proteome</keyword>
<evidence type="ECO:0000313" key="4">
    <source>
        <dbReference type="Proteomes" id="UP000037035"/>
    </source>
</evidence>
<dbReference type="AlphaFoldDB" id="A0A0L6VEK0"/>
<keyword evidence="2" id="KW-1133">Transmembrane helix</keyword>
<keyword evidence="2" id="KW-0812">Transmembrane</keyword>
<evidence type="ECO:0000256" key="2">
    <source>
        <dbReference type="SAM" id="Phobius"/>
    </source>
</evidence>
<dbReference type="EMBL" id="LAVV01006602">
    <property type="protein sequence ID" value="KNZ59183.1"/>
    <property type="molecule type" value="Genomic_DNA"/>
</dbReference>
<keyword evidence="2" id="KW-0472">Membrane</keyword>
<proteinExistence type="predicted"/>
<sequence>MAPALAPATRVTLTPAPAPATRVTLALAPASRVGLTLALALTLTKHRSRRYSVVYLATNPPPLSVFFFTCIFFLVILLFPFPLPAQSITLFFPYVLTYFVPPPSPVVFLLLMCSLQQPGRLGLQTWVSRIPSKNPRPSWLPSPHSTHPTRLSSRHAEPLHEHTSAGVFRVTTTYGSRVNNVARTEMKRRFFFFCYRPETFLGVYRRVNLTGKVEQGFAEPMAGAVCVLSRAGREFGRREREREAGPDRLDLPATKSSYEKTRRHISWPACSGADDDSDGAKLRAPAGVARLSDSMVCAILWAVPSSWSAALWGSYCNPRRESLPALSPTGISCPLRLYSSSPNSYLYFLLPFPKNSLLPLWSSPLCPLGLSALIACLQDFQSGLVLYSGLLAFENSQSRGTSHQTGFQSKKTSLLEKSDLPNTNIIRSPSISKFLLNRSISLIISRHSPTAFYTFGAPLCTSSNNCMVFLGGAGETPSSYRGQHHSRTFSQSSKHTHTHSRIKFRRGLTLFF</sequence>